<reference evidence="2" key="1">
    <citation type="journal article" date="2014" name="Int. J. Syst. Evol. Microbiol.">
        <title>Complete genome sequence of Corynebacterium casei LMG S-19264T (=DSM 44701T), isolated from a smear-ripened cheese.</title>
        <authorList>
            <consortium name="US DOE Joint Genome Institute (JGI-PGF)"/>
            <person name="Walter F."/>
            <person name="Albersmeier A."/>
            <person name="Kalinowski J."/>
            <person name="Ruckert C."/>
        </authorList>
    </citation>
    <scope>NUCLEOTIDE SEQUENCE</scope>
    <source>
        <strain evidence="2">CGMCC 1.12921</strain>
    </source>
</reference>
<gene>
    <name evidence="2" type="ORF">GCM10011342_17130</name>
</gene>
<feature type="chain" id="PRO_5035284113" evidence="1">
    <location>
        <begin position="21"/>
        <end position="143"/>
    </location>
</feature>
<proteinExistence type="predicted"/>
<accession>A0A8J2Y6E3</accession>
<dbReference type="Proteomes" id="UP000613582">
    <property type="component" value="Unassembled WGS sequence"/>
</dbReference>
<evidence type="ECO:0000313" key="3">
    <source>
        <dbReference type="Proteomes" id="UP000613582"/>
    </source>
</evidence>
<keyword evidence="3" id="KW-1185">Reference proteome</keyword>
<reference evidence="2" key="2">
    <citation type="submission" date="2020-09" db="EMBL/GenBank/DDBJ databases">
        <authorList>
            <person name="Sun Q."/>
            <person name="Zhou Y."/>
        </authorList>
    </citation>
    <scope>NUCLEOTIDE SEQUENCE</scope>
    <source>
        <strain evidence="2">CGMCC 1.12921</strain>
    </source>
</reference>
<sequence length="143" mass="15901">MRHFIIAAGAFIVLFGTAFAQDTKPVRMLSQQPVTPSPQLQLAQPKPGQPQNVVIEGQVQDLFYFTGSIVALGIDEGGGQTRNIYICNDDYTNVTLDFRETTLYDLFKLAFETKAMVKARTKVVMQANKDAVAYYCTESIILN</sequence>
<protein>
    <submittedName>
        <fullName evidence="2">Uncharacterized protein</fullName>
    </submittedName>
</protein>
<organism evidence="2 3">
    <name type="scientific">Aquisalinus flavus</name>
    <dbReference type="NCBI Taxonomy" id="1526572"/>
    <lineage>
        <taxon>Bacteria</taxon>
        <taxon>Pseudomonadati</taxon>
        <taxon>Pseudomonadota</taxon>
        <taxon>Alphaproteobacteria</taxon>
        <taxon>Parvularculales</taxon>
        <taxon>Parvularculaceae</taxon>
        <taxon>Aquisalinus</taxon>
    </lineage>
</organism>
<comment type="caution">
    <text evidence="2">The sequence shown here is derived from an EMBL/GenBank/DDBJ whole genome shotgun (WGS) entry which is preliminary data.</text>
</comment>
<dbReference type="RefSeq" id="WP_188158818.1">
    <property type="nucleotide sequence ID" value="NZ_BMGH01000001.1"/>
</dbReference>
<feature type="signal peptide" evidence="1">
    <location>
        <begin position="1"/>
        <end position="20"/>
    </location>
</feature>
<name>A0A8J2Y6E3_9PROT</name>
<dbReference type="AlphaFoldDB" id="A0A8J2Y6E3"/>
<dbReference type="EMBL" id="BMGH01000001">
    <property type="protein sequence ID" value="GGD08877.1"/>
    <property type="molecule type" value="Genomic_DNA"/>
</dbReference>
<evidence type="ECO:0000256" key="1">
    <source>
        <dbReference type="SAM" id="SignalP"/>
    </source>
</evidence>
<keyword evidence="1" id="KW-0732">Signal</keyword>
<evidence type="ECO:0000313" key="2">
    <source>
        <dbReference type="EMBL" id="GGD08877.1"/>
    </source>
</evidence>